<gene>
    <name evidence="1" type="ORF">AZO1586I_846</name>
</gene>
<feature type="non-terminal residue" evidence="1">
    <location>
        <position position="1"/>
    </location>
</feature>
<dbReference type="EMBL" id="CAHJWF010000213">
    <property type="protein sequence ID" value="CAB5501695.1"/>
    <property type="molecule type" value="Genomic_DNA"/>
</dbReference>
<accession>A0ABM8M700</accession>
<name>A0ABM8M700_9GAMM</name>
<proteinExistence type="predicted"/>
<organism evidence="1 2">
    <name type="scientific">Bathymodiolus thermophilus thioautotrophic gill symbiont</name>
    <dbReference type="NCBI Taxonomy" id="2360"/>
    <lineage>
        <taxon>Bacteria</taxon>
        <taxon>Pseudomonadati</taxon>
        <taxon>Pseudomonadota</taxon>
        <taxon>Gammaproteobacteria</taxon>
        <taxon>sulfur-oxidizing symbionts</taxon>
    </lineage>
</organism>
<comment type="caution">
    <text evidence="1">The sequence shown here is derived from an EMBL/GenBank/DDBJ whole genome shotgun (WGS) entry which is preliminary data.</text>
</comment>
<keyword evidence="2" id="KW-1185">Reference proteome</keyword>
<protein>
    <submittedName>
        <fullName evidence="1">Uncharacterized protein</fullName>
    </submittedName>
</protein>
<evidence type="ECO:0000313" key="2">
    <source>
        <dbReference type="Proteomes" id="UP000626656"/>
    </source>
</evidence>
<sequence>SSGGVFIDTMISSVSGGIAAELGGGKFANGARSAAFVSLYNHCGSAYEGDDYAIYQDDGLEHFHEPPLKSSTPLINIFGSIKFIGSAVKNTVTRILCVTVILCAPSNPISNTARDFLEDTHRLKNIYGRIRKDSNKKKIDNIMNKK</sequence>
<dbReference type="Proteomes" id="UP000626656">
    <property type="component" value="Unassembled WGS sequence"/>
</dbReference>
<dbReference type="RefSeq" id="WP_237731630.1">
    <property type="nucleotide sequence ID" value="NZ_CAHJWF010000213.1"/>
</dbReference>
<reference evidence="1 2" key="1">
    <citation type="submission" date="2020-05" db="EMBL/GenBank/DDBJ databases">
        <authorList>
            <person name="Petersen J."/>
            <person name="Sayavedra L."/>
        </authorList>
    </citation>
    <scope>NUCLEOTIDE SEQUENCE [LARGE SCALE GENOMIC DNA]</scope>
    <source>
        <strain evidence="1">B azoricus SOX ET2 1586I</strain>
    </source>
</reference>
<evidence type="ECO:0000313" key="1">
    <source>
        <dbReference type="EMBL" id="CAB5501695.1"/>
    </source>
</evidence>